<dbReference type="GO" id="GO:0046872">
    <property type="term" value="F:metal ion binding"/>
    <property type="evidence" value="ECO:0007669"/>
    <property type="project" value="UniProtKB-KW"/>
</dbReference>
<feature type="binding site" evidence="1">
    <location>
        <position position="149"/>
    </location>
    <ligand>
        <name>Mn(2+)</name>
        <dbReference type="ChEBI" id="CHEBI:29035"/>
        <label>2</label>
    </ligand>
</feature>
<keyword evidence="4" id="KW-1185">Reference proteome</keyword>
<dbReference type="NCBIfam" id="TIGR01891">
    <property type="entry name" value="amidohydrolases"/>
    <property type="match status" value="1"/>
</dbReference>
<dbReference type="SUPFAM" id="SSF53187">
    <property type="entry name" value="Zn-dependent exopeptidases"/>
    <property type="match status" value="1"/>
</dbReference>
<feature type="binding site" evidence="1">
    <location>
        <position position="151"/>
    </location>
    <ligand>
        <name>Mn(2+)</name>
        <dbReference type="ChEBI" id="CHEBI:29035"/>
        <label>2</label>
    </ligand>
</feature>
<keyword evidence="1" id="KW-0464">Manganese</keyword>
<evidence type="ECO:0000313" key="4">
    <source>
        <dbReference type="Proteomes" id="UP000279909"/>
    </source>
</evidence>
<dbReference type="GO" id="GO:0016805">
    <property type="term" value="F:dipeptidase activity"/>
    <property type="evidence" value="ECO:0007669"/>
    <property type="project" value="TreeGrafter"/>
</dbReference>
<dbReference type="AlphaFoldDB" id="A0A3M8HES9"/>
<feature type="binding site" evidence="1">
    <location>
        <position position="185"/>
    </location>
    <ligand>
        <name>Mn(2+)</name>
        <dbReference type="ChEBI" id="CHEBI:29035"/>
        <label>2</label>
    </ligand>
</feature>
<dbReference type="PANTHER" id="PTHR30575:SF3">
    <property type="entry name" value="PEPTIDASE M20 DIMERISATION DOMAIN-CONTAINING PROTEIN"/>
    <property type="match status" value="1"/>
</dbReference>
<comment type="caution">
    <text evidence="3">The sequence shown here is derived from an EMBL/GenBank/DDBJ whole genome shotgun (WGS) entry which is preliminary data.</text>
</comment>
<name>A0A3M8HES9_9BACI</name>
<dbReference type="SUPFAM" id="SSF55031">
    <property type="entry name" value="Bacterial exopeptidase dimerisation domain"/>
    <property type="match status" value="1"/>
</dbReference>
<evidence type="ECO:0000256" key="1">
    <source>
        <dbReference type="PIRSR" id="PIRSR005962-1"/>
    </source>
</evidence>
<dbReference type="Proteomes" id="UP000279909">
    <property type="component" value="Unassembled WGS sequence"/>
</dbReference>
<protein>
    <submittedName>
        <fullName evidence="3">Amidohydrolase</fullName>
    </submittedName>
</protein>
<gene>
    <name evidence="3" type="ORF">EC501_03805</name>
</gene>
<organism evidence="3 4">
    <name type="scientific">Lysinibacillus halotolerans</name>
    <dbReference type="NCBI Taxonomy" id="1368476"/>
    <lineage>
        <taxon>Bacteria</taxon>
        <taxon>Bacillati</taxon>
        <taxon>Bacillota</taxon>
        <taxon>Bacilli</taxon>
        <taxon>Bacillales</taxon>
        <taxon>Bacillaceae</taxon>
        <taxon>Lysinibacillus</taxon>
    </lineage>
</organism>
<feature type="binding site" evidence="1">
    <location>
        <position position="406"/>
    </location>
    <ligand>
        <name>Mn(2+)</name>
        <dbReference type="ChEBI" id="CHEBI:29035"/>
        <label>2</label>
    </ligand>
</feature>
<dbReference type="Pfam" id="PF01546">
    <property type="entry name" value="Peptidase_M20"/>
    <property type="match status" value="1"/>
</dbReference>
<sequence length="439" mass="48710">MTFMNFLTLEKDYLQVLKEWRRDFHKFPEPGWLEFRTSAIIAEKLRTWGYDVYVGKEIVNGISLGVPNQSLEQAFYQKAVQSNVSSKWLEKMEAGKTGVIATFDTGIEGPTIAYRVDIDALPILESADEDHMPEKLNFRSENEGFMHACGHDSHATIGLGLAQQLMERKVMLRGKFIIIFQPAEEGVRGGSAIVSSPLLENIDYLFALHIGTGVPKGTFVAGVDGFLATSKFDVTIKGVAAHSGINAERGKNALLASAQATLALHSLPPHSEGVARVNVGTLQAGSGRNIIPSLAKMELEIRGETTAIHDFYEKRVQEIFNGIRAMYDVDIQVEKVGYALNIPSDQKLAKTLKETAKFQSAIHEIVEYKEFNSGSEDATFLMKHVQEQGGLACYSIIGTTLAADHHHEKFDIEEDDMLAALEIWLNVPFKIYEEMKENG</sequence>
<dbReference type="InterPro" id="IPR052030">
    <property type="entry name" value="Peptidase_M20/M20A_hydrolases"/>
</dbReference>
<dbReference type="InterPro" id="IPR011650">
    <property type="entry name" value="Peptidase_M20_dimer"/>
</dbReference>
<feature type="binding site" evidence="1">
    <location>
        <position position="209"/>
    </location>
    <ligand>
        <name>Mn(2+)</name>
        <dbReference type="ChEBI" id="CHEBI:29035"/>
        <label>2</label>
    </ligand>
</feature>
<dbReference type="Pfam" id="PF07687">
    <property type="entry name" value="M20_dimer"/>
    <property type="match status" value="1"/>
</dbReference>
<dbReference type="InterPro" id="IPR017439">
    <property type="entry name" value="Amidohydrolase"/>
</dbReference>
<reference evidence="3 4" key="1">
    <citation type="journal article" date="2014" name="Int. J. Syst. Evol. Microbiol.">
        <title>Lysinibacillus halotolerans sp. nov., isolated from saline-alkaline soil.</title>
        <authorList>
            <person name="Kong D."/>
            <person name="Wang Y."/>
            <person name="Zhao B."/>
            <person name="Li Y."/>
            <person name="Song J."/>
            <person name="Zhai Y."/>
            <person name="Zhang C."/>
            <person name="Wang H."/>
            <person name="Chen X."/>
            <person name="Zhao B."/>
            <person name="Ruan Z."/>
        </authorList>
    </citation>
    <scope>NUCLEOTIDE SEQUENCE [LARGE SCALE GENOMIC DNA]</scope>
    <source>
        <strain evidence="3 4">MCCC 1A12703</strain>
    </source>
</reference>
<dbReference type="EMBL" id="RHLQ01000005">
    <property type="protein sequence ID" value="RND00809.1"/>
    <property type="molecule type" value="Genomic_DNA"/>
</dbReference>
<dbReference type="InterPro" id="IPR036264">
    <property type="entry name" value="Bact_exopeptidase_dim_dom"/>
</dbReference>
<keyword evidence="3" id="KW-0378">Hydrolase</keyword>
<comment type="cofactor">
    <cofactor evidence="1">
        <name>Mn(2+)</name>
        <dbReference type="ChEBI" id="CHEBI:29035"/>
    </cofactor>
    <text evidence="1">The Mn(2+) ion enhances activity.</text>
</comment>
<feature type="domain" description="Peptidase M20 dimerisation" evidence="2">
    <location>
        <begin position="232"/>
        <end position="321"/>
    </location>
</feature>
<dbReference type="GO" id="GO:0071713">
    <property type="term" value="F:para-aminobenzoyl-glutamate hydrolase activity"/>
    <property type="evidence" value="ECO:0007669"/>
    <property type="project" value="TreeGrafter"/>
</dbReference>
<accession>A0A3M8HES9</accession>
<dbReference type="PIRSF" id="PIRSF005962">
    <property type="entry name" value="Pept_M20D_amidohydro"/>
    <property type="match status" value="1"/>
</dbReference>
<dbReference type="GO" id="GO:0005737">
    <property type="term" value="C:cytoplasm"/>
    <property type="evidence" value="ECO:0007669"/>
    <property type="project" value="TreeGrafter"/>
</dbReference>
<proteinExistence type="predicted"/>
<dbReference type="GO" id="GO:0046657">
    <property type="term" value="P:folic acid catabolic process"/>
    <property type="evidence" value="ECO:0007669"/>
    <property type="project" value="TreeGrafter"/>
</dbReference>
<keyword evidence="1" id="KW-0479">Metal-binding</keyword>
<dbReference type="Gene3D" id="3.40.630.10">
    <property type="entry name" value="Zn peptidases"/>
    <property type="match status" value="2"/>
</dbReference>
<dbReference type="InterPro" id="IPR002933">
    <property type="entry name" value="Peptidase_M20"/>
</dbReference>
<dbReference type="PANTHER" id="PTHR30575">
    <property type="entry name" value="PEPTIDASE M20"/>
    <property type="match status" value="1"/>
</dbReference>
<evidence type="ECO:0000313" key="3">
    <source>
        <dbReference type="EMBL" id="RND00809.1"/>
    </source>
</evidence>
<evidence type="ECO:0000259" key="2">
    <source>
        <dbReference type="Pfam" id="PF07687"/>
    </source>
</evidence>